<evidence type="ECO:0000256" key="1">
    <source>
        <dbReference type="RuleBase" id="RU365057"/>
    </source>
</evidence>
<dbReference type="PANTHER" id="PTHR12730">
    <property type="entry name" value="HSDA/SDA1-RELATED"/>
    <property type="match status" value="1"/>
</dbReference>
<dbReference type="Proteomes" id="UP000054248">
    <property type="component" value="Unassembled WGS sequence"/>
</dbReference>
<dbReference type="GO" id="GO:0042273">
    <property type="term" value="P:ribosomal large subunit biogenesis"/>
    <property type="evidence" value="ECO:0007669"/>
    <property type="project" value="UniProtKB-UniRule"/>
</dbReference>
<dbReference type="Pfam" id="PF08158">
    <property type="entry name" value="SDA1_HEAT"/>
    <property type="match status" value="2"/>
</dbReference>
<dbReference type="OrthoDB" id="2196187at2759"/>
<keyword evidence="1" id="KW-0653">Protein transport</keyword>
<dbReference type="EMBL" id="KN823029">
    <property type="protein sequence ID" value="KIO26161.1"/>
    <property type="molecule type" value="Genomic_DNA"/>
</dbReference>
<comment type="similarity">
    <text evidence="1">Belongs to the SDA1 family.</text>
</comment>
<comment type="function">
    <text evidence="1">Required for 60S pre-ribosomal subunits export to the cytoplasm.</text>
</comment>
<reference evidence="5" key="2">
    <citation type="submission" date="2015-01" db="EMBL/GenBank/DDBJ databases">
        <title>Evolutionary Origins and Diversification of the Mycorrhizal Mutualists.</title>
        <authorList>
            <consortium name="DOE Joint Genome Institute"/>
            <consortium name="Mycorrhizal Genomics Consortium"/>
            <person name="Kohler A."/>
            <person name="Kuo A."/>
            <person name="Nagy L.G."/>
            <person name="Floudas D."/>
            <person name="Copeland A."/>
            <person name="Barry K.W."/>
            <person name="Cichocki N."/>
            <person name="Veneault-Fourrey C."/>
            <person name="LaButti K."/>
            <person name="Lindquist E.A."/>
            <person name="Lipzen A."/>
            <person name="Lundell T."/>
            <person name="Morin E."/>
            <person name="Murat C."/>
            <person name="Riley R."/>
            <person name="Ohm R."/>
            <person name="Sun H."/>
            <person name="Tunlid A."/>
            <person name="Henrissat B."/>
            <person name="Grigoriev I.V."/>
            <person name="Hibbett D.S."/>
            <person name="Martin F."/>
        </authorList>
    </citation>
    <scope>NUCLEOTIDE SEQUENCE [LARGE SCALE GENOMIC DNA]</scope>
    <source>
        <strain evidence="5">MUT 4182</strain>
    </source>
</reference>
<keyword evidence="1" id="KW-0539">Nucleus</keyword>
<evidence type="ECO:0000259" key="3">
    <source>
        <dbReference type="Pfam" id="PF08158"/>
    </source>
</evidence>
<feature type="domain" description="SDA1 N-terminal" evidence="3">
    <location>
        <begin position="65"/>
        <end position="149"/>
    </location>
</feature>
<evidence type="ECO:0000313" key="5">
    <source>
        <dbReference type="Proteomes" id="UP000054248"/>
    </source>
</evidence>
<dbReference type="STRING" id="1051891.A0A0C3QHP0"/>
<keyword evidence="5" id="KW-1185">Reference proteome</keyword>
<proteinExistence type="inferred from homology"/>
<organism evidence="4 5">
    <name type="scientific">Tulasnella calospora MUT 4182</name>
    <dbReference type="NCBI Taxonomy" id="1051891"/>
    <lineage>
        <taxon>Eukaryota</taxon>
        <taxon>Fungi</taxon>
        <taxon>Dikarya</taxon>
        <taxon>Basidiomycota</taxon>
        <taxon>Agaricomycotina</taxon>
        <taxon>Agaricomycetes</taxon>
        <taxon>Cantharellales</taxon>
        <taxon>Tulasnellaceae</taxon>
        <taxon>Tulasnella</taxon>
    </lineage>
</organism>
<sequence>MDQPRQSRGALLINNLPQLQNLVKRDPISYKEEFLQQWNHYDSIRLLFEAKPDDLENAGRFRELHYGTLNTDLKRSLAQNLVLLRNKDIITSIDLLKVLFPLLPRTSSSDLRSFIRTTILTDIKTANARHKAVKLNKAVQVMLFGMVERGMDAEVIGDKGKLRGQVRGEGANKSAGDEAMWAVMVAKELWRKNVWNDPKTVSIVALGCFHPVIKVQSACVHFFLNSEEAAEDSESEDEAPDLGKLAHQRSIKKKTKGLDHKIERSKKKAKKVLKPSNGTNKATPNFPALHLLHDPQSFGEKIFDAINKYDKRYSLDHKILLMQLLSRVMGAHKLTVLSFYPYITKYLTYRQLRI</sequence>
<evidence type="ECO:0000313" key="4">
    <source>
        <dbReference type="EMBL" id="KIO26161.1"/>
    </source>
</evidence>
<comment type="subcellular location">
    <subcellularLocation>
        <location evidence="1">Nucleus</location>
        <location evidence="1">Nucleolus</location>
    </subcellularLocation>
</comment>
<protein>
    <recommendedName>
        <fullName evidence="1">Protein SDA1</fullName>
    </recommendedName>
</protein>
<dbReference type="InterPro" id="IPR012977">
    <property type="entry name" value="SDA1_N"/>
</dbReference>
<feature type="non-terminal residue" evidence="4">
    <location>
        <position position="354"/>
    </location>
</feature>
<name>A0A0C3QHP0_9AGAM</name>
<keyword evidence="1" id="KW-0690">Ribosome biogenesis</keyword>
<feature type="region of interest" description="Disordered" evidence="2">
    <location>
        <begin position="233"/>
        <end position="286"/>
    </location>
</feature>
<feature type="compositionally biased region" description="Basic residues" evidence="2">
    <location>
        <begin position="246"/>
        <end position="255"/>
    </location>
</feature>
<gene>
    <name evidence="4" type="ORF">M407DRAFT_74909</name>
</gene>
<feature type="compositionally biased region" description="Basic residues" evidence="2">
    <location>
        <begin position="263"/>
        <end position="273"/>
    </location>
</feature>
<dbReference type="HOGENOM" id="CLU_009161_0_0_1"/>
<dbReference type="AlphaFoldDB" id="A0A0C3QHP0"/>
<dbReference type="GO" id="GO:0000055">
    <property type="term" value="P:ribosomal large subunit export from nucleus"/>
    <property type="evidence" value="ECO:0007669"/>
    <property type="project" value="UniProtKB-UniRule"/>
</dbReference>
<dbReference type="GO" id="GO:0005730">
    <property type="term" value="C:nucleolus"/>
    <property type="evidence" value="ECO:0007669"/>
    <property type="project" value="UniProtKB-SubCell"/>
</dbReference>
<dbReference type="InterPro" id="IPR027312">
    <property type="entry name" value="Sda1"/>
</dbReference>
<dbReference type="GO" id="GO:0015031">
    <property type="term" value="P:protein transport"/>
    <property type="evidence" value="ECO:0007669"/>
    <property type="project" value="UniProtKB-KW"/>
</dbReference>
<keyword evidence="1" id="KW-0813">Transport</keyword>
<accession>A0A0C3QHP0</accession>
<feature type="domain" description="SDA1 N-terminal" evidence="3">
    <location>
        <begin position="175"/>
        <end position="352"/>
    </location>
</feature>
<evidence type="ECO:0000256" key="2">
    <source>
        <dbReference type="SAM" id="MobiDB-lite"/>
    </source>
</evidence>
<reference evidence="4 5" key="1">
    <citation type="submission" date="2014-04" db="EMBL/GenBank/DDBJ databases">
        <authorList>
            <consortium name="DOE Joint Genome Institute"/>
            <person name="Kuo A."/>
            <person name="Girlanda M."/>
            <person name="Perotto S."/>
            <person name="Kohler A."/>
            <person name="Nagy L.G."/>
            <person name="Floudas D."/>
            <person name="Copeland A."/>
            <person name="Barry K.W."/>
            <person name="Cichocki N."/>
            <person name="Veneault-Fourrey C."/>
            <person name="LaButti K."/>
            <person name="Lindquist E.A."/>
            <person name="Lipzen A."/>
            <person name="Lundell T."/>
            <person name="Morin E."/>
            <person name="Murat C."/>
            <person name="Sun H."/>
            <person name="Tunlid A."/>
            <person name="Henrissat B."/>
            <person name="Grigoriev I.V."/>
            <person name="Hibbett D.S."/>
            <person name="Martin F."/>
            <person name="Nordberg H.P."/>
            <person name="Cantor M.N."/>
            <person name="Hua S.X."/>
        </authorList>
    </citation>
    <scope>NUCLEOTIDE SEQUENCE [LARGE SCALE GENOMIC DNA]</scope>
    <source>
        <strain evidence="4 5">MUT 4182</strain>
    </source>
</reference>
<dbReference type="PANTHER" id="PTHR12730:SF0">
    <property type="entry name" value="PROTEIN SDA1 HOMOLOG"/>
    <property type="match status" value="1"/>
</dbReference>